<dbReference type="InterPro" id="IPR043128">
    <property type="entry name" value="Rev_trsase/Diguanyl_cyclase"/>
</dbReference>
<keyword evidence="4" id="KW-1185">Reference proteome</keyword>
<protein>
    <recommendedName>
        <fullName evidence="2">Reverse transcriptase domain-containing protein</fullName>
    </recommendedName>
</protein>
<organism evidence="3 4">
    <name type="scientific">Mytilus galloprovincialis</name>
    <name type="common">Mediterranean mussel</name>
    <dbReference type="NCBI Taxonomy" id="29158"/>
    <lineage>
        <taxon>Eukaryota</taxon>
        <taxon>Metazoa</taxon>
        <taxon>Spiralia</taxon>
        <taxon>Lophotrochozoa</taxon>
        <taxon>Mollusca</taxon>
        <taxon>Bivalvia</taxon>
        <taxon>Autobranchia</taxon>
        <taxon>Pteriomorphia</taxon>
        <taxon>Mytilida</taxon>
        <taxon>Mytiloidea</taxon>
        <taxon>Mytilidae</taxon>
        <taxon>Mytilinae</taxon>
        <taxon>Mytilus</taxon>
    </lineage>
</organism>
<dbReference type="Pfam" id="PF00078">
    <property type="entry name" value="RVT_1"/>
    <property type="match status" value="1"/>
</dbReference>
<dbReference type="EMBL" id="UYJE01003736">
    <property type="protein sequence ID" value="VDI21950.1"/>
    <property type="molecule type" value="Genomic_DNA"/>
</dbReference>
<sequence>MAMEGRGLPHKFGKRKRHIDGGKPIKRTRKYDDDGFLDRSKDIQQEEKQDKKVDHVISDSDAYHSVRISEKDRKYLRFYWNDVLYENTCLQNGLTTAPRIFTKILKVVFSKVRSKGHCNTPYIDDSLLVSKTFSGCQSNIIDTVQLLDDLGFTIHPDKFVLQPTQINVYGTMYHRNEFKGLKMLVEKSEFLNYNDYRISCLKQLAH</sequence>
<dbReference type="Gene3D" id="3.10.10.10">
    <property type="entry name" value="HIV Type 1 Reverse Transcriptase, subunit A, domain 1"/>
    <property type="match status" value="1"/>
</dbReference>
<dbReference type="Gene3D" id="3.30.70.270">
    <property type="match status" value="1"/>
</dbReference>
<dbReference type="InterPro" id="IPR000477">
    <property type="entry name" value="RT_dom"/>
</dbReference>
<name>A0A8B6DME8_MYTGA</name>
<feature type="compositionally biased region" description="Basic residues" evidence="1">
    <location>
        <begin position="8"/>
        <end position="29"/>
    </location>
</feature>
<reference evidence="3" key="1">
    <citation type="submission" date="2018-11" db="EMBL/GenBank/DDBJ databases">
        <authorList>
            <person name="Alioto T."/>
            <person name="Alioto T."/>
        </authorList>
    </citation>
    <scope>NUCLEOTIDE SEQUENCE</scope>
</reference>
<dbReference type="InterPro" id="IPR043502">
    <property type="entry name" value="DNA/RNA_pol_sf"/>
</dbReference>
<accession>A0A8B6DME8</accession>
<evidence type="ECO:0000313" key="3">
    <source>
        <dbReference type="EMBL" id="VDI21950.1"/>
    </source>
</evidence>
<gene>
    <name evidence="3" type="ORF">MGAL_10B000349</name>
</gene>
<dbReference type="InterPro" id="IPR052055">
    <property type="entry name" value="Hepadnavirus_pol/RT"/>
</dbReference>
<proteinExistence type="predicted"/>
<dbReference type="SUPFAM" id="SSF56672">
    <property type="entry name" value="DNA/RNA polymerases"/>
    <property type="match status" value="1"/>
</dbReference>
<evidence type="ECO:0000313" key="4">
    <source>
        <dbReference type="Proteomes" id="UP000596742"/>
    </source>
</evidence>
<dbReference type="AlphaFoldDB" id="A0A8B6DME8"/>
<feature type="domain" description="Reverse transcriptase" evidence="2">
    <location>
        <begin position="48"/>
        <end position="170"/>
    </location>
</feature>
<dbReference type="Proteomes" id="UP000596742">
    <property type="component" value="Unassembled WGS sequence"/>
</dbReference>
<evidence type="ECO:0000256" key="1">
    <source>
        <dbReference type="SAM" id="MobiDB-lite"/>
    </source>
</evidence>
<evidence type="ECO:0000259" key="2">
    <source>
        <dbReference type="Pfam" id="PF00078"/>
    </source>
</evidence>
<feature type="region of interest" description="Disordered" evidence="1">
    <location>
        <begin position="1"/>
        <end position="35"/>
    </location>
</feature>
<comment type="caution">
    <text evidence="3">The sequence shown here is derived from an EMBL/GenBank/DDBJ whole genome shotgun (WGS) entry which is preliminary data.</text>
</comment>
<dbReference type="PANTHER" id="PTHR33050">
    <property type="entry name" value="REVERSE TRANSCRIPTASE DOMAIN-CONTAINING PROTEIN"/>
    <property type="match status" value="1"/>
</dbReference>
<dbReference type="PANTHER" id="PTHR33050:SF7">
    <property type="entry name" value="RIBONUCLEASE H"/>
    <property type="match status" value="1"/>
</dbReference>